<dbReference type="Proteomes" id="UP001438490">
    <property type="component" value="Segment"/>
</dbReference>
<gene>
    <name evidence="1" type="ORF">Amme3_00071</name>
</gene>
<dbReference type="EMBL" id="PP496413">
    <property type="protein sequence ID" value="WYV99067.1"/>
    <property type="molecule type" value="Genomic_DNA"/>
</dbReference>
<protein>
    <submittedName>
        <fullName evidence="1">Uncharacterized protein</fullName>
    </submittedName>
</protein>
<evidence type="ECO:0000313" key="1">
    <source>
        <dbReference type="EMBL" id="WYV99067.1"/>
    </source>
</evidence>
<reference evidence="1 2" key="1">
    <citation type="submission" date="2024-03" db="EMBL/GenBank/DDBJ databases">
        <title>Isolation and characterization of a phage collection against Pseudomonas putida.</title>
        <authorList>
            <person name="Brauer A."/>
            <person name="Rosendahl S."/>
            <person name="Kangsep A."/>
            <person name="Rikberg R."/>
            <person name="Lewanczyk A.C."/>
            <person name="Horak R."/>
            <person name="Tamman H."/>
        </authorList>
    </citation>
    <scope>NUCLEOTIDE SEQUENCE [LARGE SCALE GENOMIC DNA]</scope>
</reference>
<accession>A0AAX4MX85</accession>
<proteinExistence type="predicted"/>
<evidence type="ECO:0000313" key="2">
    <source>
        <dbReference type="Proteomes" id="UP001438490"/>
    </source>
</evidence>
<organism evidence="1 2">
    <name type="scientific">Pseudomonas phage vB_PpuM-Amme-3</name>
    <dbReference type="NCBI Taxonomy" id="3132617"/>
    <lineage>
        <taxon>Viruses</taxon>
        <taxon>Duplodnaviria</taxon>
        <taxon>Heunggongvirae</taxon>
        <taxon>Uroviricota</taxon>
        <taxon>Caudoviricetes</taxon>
        <taxon>Vandenendeviridae</taxon>
        <taxon>Gorskivirinae</taxon>
        <taxon>Tartuvirus</taxon>
        <taxon>Tartuvirus amme3</taxon>
    </lineage>
</organism>
<sequence>MTNQAKAIDVVDAVVYSDTVQTIDDLFTRWEGDDEAAMSIYLSLKVVIKTIEDELGIQPVEVVIE</sequence>
<name>A0AAX4MX85_9CAUD</name>
<keyword evidence="2" id="KW-1185">Reference proteome</keyword>